<comment type="caution">
    <text evidence="3">The sequence shown here is derived from an EMBL/GenBank/DDBJ whole genome shotgun (WGS) entry which is preliminary data.</text>
</comment>
<evidence type="ECO:0000256" key="1">
    <source>
        <dbReference type="SAM" id="MobiDB-lite"/>
    </source>
</evidence>
<sequence>MRGMFCKLKFCCRSIFVYSKFIKNITCLLISVCIFNVYAEQSYTTLDAQSYQKNTEKNWFYEKYDSVKSWAGSYFNSVNMAGVSEYGNSINNSIRHLKDMFDENNLYGELEKLKEKNVFEVLAMVYMRLLLEANVLDQDIIKSGLASPDWIINFRYITQQIKKESGLYLQESEKTKFELLTNEGKMAAEEEFNSRANQCYSKFQSLFLYQVKDEITNSLIKTKLDKQVSLLASKNRSNTEFFTEVTSTQPDALLNALLTTYVVAAISNSPSVPQFPVLEALVNWSMDNEDSKIRKLLDDSKSWYNKNHPVVAKESKDNEINKNNQIFFCYLNNNSETELSDANQSSLNLETREITAGLLADNIIKNVICEFTTVQQLAAACRNGYSSLDAMHHNREQQENLSPEQKAKNKKERQKGEFSQADMDEYLQEGMAANIKDSLFGKITSSISYAFNAIKSNFVTTPTKQDKSKKVVTDWIKLVQKHALKVRGGATHKSIKSVMIELESIDKQYTGGNITIADALAALVKQRFNSDTQGEAFTLLTGMVCKSNEQQKDYFSDQAFLCNESTNKDVNNNVYGNKKYGLGVAKIDNILHKPDFDQQNCNTDTSDDQFDDPYLHQDWRIIKVEYDEKSDDYQCSKSRTFYFGSAKGLGSTFGKLIALALPIFIIANAIPGSYSTLVSSPMINITNAEELSITGINSTHSSSGNYKLIDKFDAHNFTNPISYFSGFDKYRHTRDTSESFSIGANQLRCPEPPEWKFVERVTCGGLLSNHSLMCISDVTPPIYECPLIHNNYRYFCLSAIEKTRQGTMLIARYNSFTPGCCCKEFYQPFTWSSNETYTCTFQKSLCSEEGQYIYDKDKYVPNDPKNIYRIATDNVCSCDYTNGYDFIVPPTNGCYCDPITEDCSCYKKTCPKDAKLTPDHECITYKTPKYDFICQKRVTHGVKPTIESSHSKYDMAFPSSSGRQSFLITVTSLAFFTIVGGAVSMNYILNDEVKKIKQEVRTSVARCVHNIRKIRNIRNIRNIRKEELGVDPLDSSEIMRYGEIIIVPKKDDGTVSMGARSESVSDATNNQTIAILELADEDESDESFIQALEYPPDEN</sequence>
<keyword evidence="4" id="KW-1185">Reference proteome</keyword>
<dbReference type="AlphaFoldDB" id="A0AA90SLY6"/>
<evidence type="ECO:0000256" key="2">
    <source>
        <dbReference type="SAM" id="Phobius"/>
    </source>
</evidence>
<name>A0AA90SLY6_9GAMM</name>
<dbReference type="EMBL" id="JASXSV010000004">
    <property type="protein sequence ID" value="MDP0588361.1"/>
    <property type="molecule type" value="Genomic_DNA"/>
</dbReference>
<reference evidence="3 4" key="1">
    <citation type="journal article" date="2023" name="bioRxiv">
        <title>An intranuclear bacterial parasite of deep-sea mussels expresses apoptosis inhibitors acquired from its host.</title>
        <authorList>
            <person name="Gonzalez Porras M.A."/>
            <person name="Assie A."/>
            <person name="Tietjen M."/>
            <person name="Violette M."/>
            <person name="Kleiner M."/>
            <person name="Gruber-Vodicka H."/>
            <person name="Dubilier N."/>
            <person name="Leisch N."/>
        </authorList>
    </citation>
    <scope>NUCLEOTIDE SEQUENCE [LARGE SCALE GENOMIC DNA]</scope>
    <source>
        <strain evidence="3">IAP13</strain>
    </source>
</reference>
<keyword evidence="2" id="KW-1133">Transmembrane helix</keyword>
<organism evidence="3 4">
    <name type="scientific">Candidatus Endonucleibacter bathymodioli</name>
    <dbReference type="NCBI Taxonomy" id="539814"/>
    <lineage>
        <taxon>Bacteria</taxon>
        <taxon>Pseudomonadati</taxon>
        <taxon>Pseudomonadota</taxon>
        <taxon>Gammaproteobacteria</taxon>
        <taxon>Oceanospirillales</taxon>
        <taxon>Endozoicomonadaceae</taxon>
        <taxon>Candidatus Endonucleibacter</taxon>
    </lineage>
</organism>
<accession>A0AA90SLY6</accession>
<keyword evidence="2" id="KW-0472">Membrane</keyword>
<feature type="transmembrane region" description="Helical" evidence="2">
    <location>
        <begin position="966"/>
        <end position="989"/>
    </location>
</feature>
<evidence type="ECO:0000313" key="4">
    <source>
        <dbReference type="Proteomes" id="UP001178148"/>
    </source>
</evidence>
<feature type="region of interest" description="Disordered" evidence="1">
    <location>
        <begin position="395"/>
        <end position="419"/>
    </location>
</feature>
<evidence type="ECO:0000313" key="3">
    <source>
        <dbReference type="EMBL" id="MDP0588361.1"/>
    </source>
</evidence>
<protein>
    <submittedName>
        <fullName evidence="3">Uncharacterized protein</fullName>
    </submittedName>
</protein>
<keyword evidence="2" id="KW-0812">Transmembrane</keyword>
<gene>
    <name evidence="3" type="ORF">QS748_03865</name>
</gene>
<dbReference type="Proteomes" id="UP001178148">
    <property type="component" value="Unassembled WGS sequence"/>
</dbReference>
<proteinExistence type="predicted"/>